<gene>
    <name evidence="2" type="ORF">GA0074695_4698</name>
</gene>
<name>A0A1C4YUK9_MICVI</name>
<evidence type="ECO:0000313" key="2">
    <source>
        <dbReference type="EMBL" id="SCF24327.1"/>
    </source>
</evidence>
<dbReference type="Proteomes" id="UP000198242">
    <property type="component" value="Chromosome I"/>
</dbReference>
<feature type="region of interest" description="Disordered" evidence="1">
    <location>
        <begin position="80"/>
        <end position="112"/>
    </location>
</feature>
<protein>
    <submittedName>
        <fullName evidence="2">Uncharacterized protein</fullName>
    </submittedName>
</protein>
<accession>A0A1C4YUK9</accession>
<keyword evidence="3" id="KW-1185">Reference proteome</keyword>
<dbReference type="EMBL" id="LT607411">
    <property type="protein sequence ID" value="SCF24327.1"/>
    <property type="molecule type" value="Genomic_DNA"/>
</dbReference>
<dbReference type="AlphaFoldDB" id="A0A1C4YUK9"/>
<reference evidence="3" key="1">
    <citation type="submission" date="2016-06" db="EMBL/GenBank/DDBJ databases">
        <authorList>
            <person name="Varghese N."/>
            <person name="Submissions Spin"/>
        </authorList>
    </citation>
    <scope>NUCLEOTIDE SEQUENCE [LARGE SCALE GENOMIC DNA]</scope>
    <source>
        <strain evidence="3">DSM 43909</strain>
    </source>
</reference>
<organism evidence="2 3">
    <name type="scientific">Micromonospora viridifaciens</name>
    <dbReference type="NCBI Taxonomy" id="1881"/>
    <lineage>
        <taxon>Bacteria</taxon>
        <taxon>Bacillati</taxon>
        <taxon>Actinomycetota</taxon>
        <taxon>Actinomycetes</taxon>
        <taxon>Micromonosporales</taxon>
        <taxon>Micromonosporaceae</taxon>
        <taxon>Micromonospora</taxon>
    </lineage>
</organism>
<sequence>MHAEGKVVMKRIVEIVPARPGWYARWQVTPEATRSYPVTLWALLEEADGTGREVIGVDCVGQWPGADDNEVGGDFVRYLFQTPDSGTPEDAESPTVAELREPGPRRQPIPAA</sequence>
<evidence type="ECO:0000256" key="1">
    <source>
        <dbReference type="SAM" id="MobiDB-lite"/>
    </source>
</evidence>
<evidence type="ECO:0000313" key="3">
    <source>
        <dbReference type="Proteomes" id="UP000198242"/>
    </source>
</evidence>
<proteinExistence type="predicted"/>